<dbReference type="SUPFAM" id="SSF50331">
    <property type="entry name" value="MOP-like"/>
    <property type="match status" value="2"/>
</dbReference>
<dbReference type="SUPFAM" id="SSF46785">
    <property type="entry name" value="Winged helix' DNA-binding domain"/>
    <property type="match status" value="1"/>
</dbReference>
<dbReference type="InterPro" id="IPR051815">
    <property type="entry name" value="Molybdate_resp_trans_reg"/>
</dbReference>
<dbReference type="GO" id="GO:0030151">
    <property type="term" value="F:molybdenum ion binding"/>
    <property type="evidence" value="ECO:0007669"/>
    <property type="project" value="UniProtKB-UniRule"/>
</dbReference>
<evidence type="ECO:0000256" key="1">
    <source>
        <dbReference type="ARBA" id="ARBA00008110"/>
    </source>
</evidence>
<dbReference type="InterPro" id="IPR003725">
    <property type="entry name" value="ModE-bd_N"/>
</dbReference>
<evidence type="ECO:0000256" key="6">
    <source>
        <dbReference type="PIRSR" id="PIRSR005763-1"/>
    </source>
</evidence>
<name>A0A9X4PDJ7_9PAST</name>
<accession>A0A9X4PDJ7</accession>
<dbReference type="PROSITE" id="PS51866">
    <property type="entry name" value="MOP"/>
    <property type="match status" value="1"/>
</dbReference>
<dbReference type="InterPro" id="IPR013611">
    <property type="entry name" value="Transp-assoc_OB_typ2"/>
</dbReference>
<sequence length="270" mass="30269">MSANKLTPQNINDSEILLSIKLHQQLFVDPKRIRLLQEIAQCGSINQAAKNAKVSYKSAWDHLQAMNEISPKPLLERTTGGKYGGGTQLTHYAIRLLQLYELLAQTQQKAFAILQDENIPLNNVLNATAQFSLQSSARNQLFGKVKIIEQHHAQTLIGIDITGLSQLIYATITQKSAVRLQLILNKEIMLMFKAPWLKLSSQPPSPLPRKNCFKGHIKTITTQGNHQEITIQVGNNIEFCALQDNSEHFNPNQTVWAYIEPESIILAGLL</sequence>
<dbReference type="GO" id="GO:0043190">
    <property type="term" value="C:ATP-binding cassette (ABC) transporter complex"/>
    <property type="evidence" value="ECO:0007669"/>
    <property type="project" value="InterPro"/>
</dbReference>
<keyword evidence="2 5" id="KW-0813">Transport</keyword>
<evidence type="ECO:0000259" key="7">
    <source>
        <dbReference type="PROSITE" id="PS51866"/>
    </source>
</evidence>
<dbReference type="GO" id="GO:0015689">
    <property type="term" value="P:molybdate ion transport"/>
    <property type="evidence" value="ECO:0007669"/>
    <property type="project" value="UniProtKB-UniRule"/>
</dbReference>
<dbReference type="PANTHER" id="PTHR30432">
    <property type="entry name" value="TRANSCRIPTIONAL REGULATOR MODE"/>
    <property type="match status" value="1"/>
</dbReference>
<dbReference type="GO" id="GO:0022857">
    <property type="term" value="F:transmembrane transporter activity"/>
    <property type="evidence" value="ECO:0007669"/>
    <property type="project" value="InterPro"/>
</dbReference>
<protein>
    <submittedName>
        <fullName evidence="8">Molybdenum-dependent transcriptional regulator</fullName>
    </submittedName>
</protein>
<keyword evidence="9" id="KW-1185">Reference proteome</keyword>
<feature type="region of interest" description="Required for dimer formation and molybdate binding" evidence="6">
    <location>
        <begin position="135"/>
        <end position="143"/>
    </location>
</feature>
<evidence type="ECO:0000256" key="3">
    <source>
        <dbReference type="ARBA" id="ARBA00022505"/>
    </source>
</evidence>
<dbReference type="Pfam" id="PF03459">
    <property type="entry name" value="TOBE"/>
    <property type="match status" value="1"/>
</dbReference>
<dbReference type="InterPro" id="IPR005116">
    <property type="entry name" value="Transp-assoc_OB_typ1"/>
</dbReference>
<dbReference type="PANTHER" id="PTHR30432:SF1">
    <property type="entry name" value="DNA-BINDING TRANSCRIPTIONAL DUAL REGULATOR MODE"/>
    <property type="match status" value="1"/>
</dbReference>
<dbReference type="AlphaFoldDB" id="A0A9X4PDJ7"/>
<evidence type="ECO:0000256" key="4">
    <source>
        <dbReference type="ARBA" id="ARBA00022737"/>
    </source>
</evidence>
<feature type="domain" description="Mop" evidence="7">
    <location>
        <begin position="134"/>
        <end position="201"/>
    </location>
</feature>
<comment type="similarity">
    <text evidence="1 5">Belongs to the ModE family.</text>
</comment>
<evidence type="ECO:0000313" key="8">
    <source>
        <dbReference type="EMBL" id="MDG6896192.1"/>
    </source>
</evidence>
<gene>
    <name evidence="8" type="ORF">A6A20_11340</name>
</gene>
<dbReference type="Pfam" id="PF08402">
    <property type="entry name" value="TOBE_2"/>
    <property type="match status" value="1"/>
</dbReference>
<dbReference type="NCBIfam" id="TIGR00637">
    <property type="entry name" value="ModE_repress"/>
    <property type="match status" value="1"/>
</dbReference>
<dbReference type="Gene3D" id="2.40.50.100">
    <property type="match status" value="2"/>
</dbReference>
<dbReference type="InterPro" id="IPR036390">
    <property type="entry name" value="WH_DNA-bd_sf"/>
</dbReference>
<dbReference type="GO" id="GO:0005524">
    <property type="term" value="F:ATP binding"/>
    <property type="evidence" value="ECO:0007669"/>
    <property type="project" value="InterPro"/>
</dbReference>
<dbReference type="Gene3D" id="1.10.10.10">
    <property type="entry name" value="Winged helix-like DNA-binding domain superfamily/Winged helix DNA-binding domain"/>
    <property type="match status" value="1"/>
</dbReference>
<dbReference type="NCBIfam" id="TIGR00638">
    <property type="entry name" value="Mop"/>
    <property type="match status" value="1"/>
</dbReference>
<proteinExistence type="inferred from homology"/>
<dbReference type="InterPro" id="IPR008995">
    <property type="entry name" value="Mo/tungstate-bd_C_term_dom"/>
</dbReference>
<dbReference type="Proteomes" id="UP001155500">
    <property type="component" value="Unassembled WGS sequence"/>
</dbReference>
<dbReference type="InterPro" id="IPR016462">
    <property type="entry name" value="ModE"/>
</dbReference>
<comment type="caution">
    <text evidence="8">The sequence shown here is derived from an EMBL/GenBank/DDBJ whole genome shotgun (WGS) entry which is preliminary data.</text>
</comment>
<evidence type="ECO:0000256" key="2">
    <source>
        <dbReference type="ARBA" id="ARBA00022448"/>
    </source>
</evidence>
<dbReference type="EMBL" id="LWID01000001">
    <property type="protein sequence ID" value="MDG6896192.1"/>
    <property type="molecule type" value="Genomic_DNA"/>
</dbReference>
<evidence type="ECO:0000256" key="5">
    <source>
        <dbReference type="PIRNR" id="PIRNR005763"/>
    </source>
</evidence>
<dbReference type="Pfam" id="PF00126">
    <property type="entry name" value="HTH_1"/>
    <property type="match status" value="1"/>
</dbReference>
<dbReference type="InterPro" id="IPR000847">
    <property type="entry name" value="LysR_HTH_N"/>
</dbReference>
<keyword evidence="3 5" id="KW-0500">Molybdenum</keyword>
<dbReference type="PIRSF" id="PIRSF005763">
    <property type="entry name" value="Txn_reg_ModE"/>
    <property type="match status" value="1"/>
</dbReference>
<reference evidence="8" key="1">
    <citation type="submission" date="2016-03" db="EMBL/GenBank/DDBJ databases">
        <title>Co-evolution between Pasteurellaceae and their hosts.</title>
        <authorList>
            <person name="Hansen M.J."/>
            <person name="Bojesen A.M."/>
            <person name="Planet P."/>
        </authorList>
    </citation>
    <scope>NUCLEOTIDE SEQUENCE</scope>
    <source>
        <strain evidence="8">146/S8/89</strain>
    </source>
</reference>
<keyword evidence="4" id="KW-0677">Repeat</keyword>
<evidence type="ECO:0000313" key="9">
    <source>
        <dbReference type="Proteomes" id="UP001155500"/>
    </source>
</evidence>
<dbReference type="InterPro" id="IPR036388">
    <property type="entry name" value="WH-like_DNA-bd_sf"/>
</dbReference>
<organism evidence="8 9">
    <name type="scientific">Volucribacter amazonae</name>
    <dbReference type="NCBI Taxonomy" id="256731"/>
    <lineage>
        <taxon>Bacteria</taxon>
        <taxon>Pseudomonadati</taxon>
        <taxon>Pseudomonadota</taxon>
        <taxon>Gammaproteobacteria</taxon>
        <taxon>Pasteurellales</taxon>
        <taxon>Pasteurellaceae</taxon>
        <taxon>Volucribacter</taxon>
    </lineage>
</organism>
<dbReference type="GO" id="GO:0003700">
    <property type="term" value="F:DNA-binding transcription factor activity"/>
    <property type="evidence" value="ECO:0007669"/>
    <property type="project" value="InterPro"/>
</dbReference>
<dbReference type="InterPro" id="IPR004606">
    <property type="entry name" value="Mop_domain"/>
</dbReference>